<feature type="region of interest" description="Disordered" evidence="1">
    <location>
        <begin position="1"/>
        <end position="42"/>
    </location>
</feature>
<accession>A0A9P7F7R5</accession>
<reference evidence="2" key="1">
    <citation type="journal article" date="2020" name="New Phytol.">
        <title>Comparative genomics reveals dynamic genome evolution in host specialist ectomycorrhizal fungi.</title>
        <authorList>
            <person name="Lofgren L.A."/>
            <person name="Nguyen N.H."/>
            <person name="Vilgalys R."/>
            <person name="Ruytinx J."/>
            <person name="Liao H.L."/>
            <person name="Branco S."/>
            <person name="Kuo A."/>
            <person name="LaButti K."/>
            <person name="Lipzen A."/>
            <person name="Andreopoulos W."/>
            <person name="Pangilinan J."/>
            <person name="Riley R."/>
            <person name="Hundley H."/>
            <person name="Na H."/>
            <person name="Barry K."/>
            <person name="Grigoriev I.V."/>
            <person name="Stajich J.E."/>
            <person name="Kennedy P.G."/>
        </authorList>
    </citation>
    <scope>NUCLEOTIDE SEQUENCE</scope>
    <source>
        <strain evidence="2">FC423</strain>
    </source>
</reference>
<keyword evidence="3" id="KW-1185">Reference proteome</keyword>
<sequence length="263" mass="28976">MLNGEQQSNSGEDGDGGTVDDNGVEDECNDDEDPLGMALPPGRKKTLANLLQANSQLTGSRDRKAILPRSIGTHLQLEPEIPPDVNGKSQQSKSAFATHREVRNWNLVSNRRFPRPIAPRPLVAYTGRRRLQDDRKFDDYEDGPMIEMLSTSRDISQTMTVQAGGLKISTAWVDWVDHGYRITPGSFHIFYQCDPIVTMDHVMPIGTTNSYDSANQVPDHVTGAYSLARQGSAQVGGQDMEITDVEIMSASELIDSAQHDPPL</sequence>
<feature type="compositionally biased region" description="Polar residues" evidence="1">
    <location>
        <begin position="1"/>
        <end position="10"/>
    </location>
</feature>
<dbReference type="Proteomes" id="UP000823399">
    <property type="component" value="Unassembled WGS sequence"/>
</dbReference>
<evidence type="ECO:0000256" key="1">
    <source>
        <dbReference type="SAM" id="MobiDB-lite"/>
    </source>
</evidence>
<evidence type="ECO:0000313" key="3">
    <source>
        <dbReference type="Proteomes" id="UP000823399"/>
    </source>
</evidence>
<dbReference type="AlphaFoldDB" id="A0A9P7F7R5"/>
<evidence type="ECO:0000313" key="2">
    <source>
        <dbReference type="EMBL" id="KAG2108266.1"/>
    </source>
</evidence>
<feature type="compositionally biased region" description="Acidic residues" evidence="1">
    <location>
        <begin position="22"/>
        <end position="34"/>
    </location>
</feature>
<comment type="caution">
    <text evidence="2">The sequence shown here is derived from an EMBL/GenBank/DDBJ whole genome shotgun (WGS) entry which is preliminary data.</text>
</comment>
<dbReference type="RefSeq" id="XP_041292785.1">
    <property type="nucleotide sequence ID" value="XM_041441529.1"/>
</dbReference>
<dbReference type="GeneID" id="64703788"/>
<dbReference type="EMBL" id="JABBWM010000028">
    <property type="protein sequence ID" value="KAG2108266.1"/>
    <property type="molecule type" value="Genomic_DNA"/>
</dbReference>
<proteinExistence type="predicted"/>
<gene>
    <name evidence="2" type="ORF">F5147DRAFT_773849</name>
</gene>
<organism evidence="2 3">
    <name type="scientific">Suillus discolor</name>
    <dbReference type="NCBI Taxonomy" id="1912936"/>
    <lineage>
        <taxon>Eukaryota</taxon>
        <taxon>Fungi</taxon>
        <taxon>Dikarya</taxon>
        <taxon>Basidiomycota</taxon>
        <taxon>Agaricomycotina</taxon>
        <taxon>Agaricomycetes</taxon>
        <taxon>Agaricomycetidae</taxon>
        <taxon>Boletales</taxon>
        <taxon>Suillineae</taxon>
        <taxon>Suillaceae</taxon>
        <taxon>Suillus</taxon>
    </lineage>
</organism>
<protein>
    <submittedName>
        <fullName evidence="2">Uncharacterized protein</fullName>
    </submittedName>
</protein>
<name>A0A9P7F7R5_9AGAM</name>
<dbReference type="OrthoDB" id="3243290at2759"/>